<name>E4S9K4_CALA7</name>
<dbReference type="STRING" id="632335.Calkr_0510"/>
<dbReference type="Proteomes" id="UP000009256">
    <property type="component" value="Chromosome"/>
</dbReference>
<proteinExistence type="predicted"/>
<dbReference type="KEGG" id="cki:Calkr_0510"/>
<dbReference type="HOGENOM" id="CLU_3395635_0_0_9"/>
<evidence type="ECO:0000313" key="1">
    <source>
        <dbReference type="EMBL" id="ADQ40058.1"/>
    </source>
</evidence>
<gene>
    <name evidence="1" type="ordered locus">Calkr_0510</name>
</gene>
<keyword evidence="2" id="KW-1185">Reference proteome</keyword>
<sequence length="31" mass="3743">MKKKINLELLERPILKGFYFFVGKTKQNCRV</sequence>
<reference evidence="1 2" key="2">
    <citation type="journal article" date="2011" name="J. Bacteriol.">
        <title>Complete genome sequences for the anaerobic, extremely thermophilic plant biomass-degrading bacteria Caldicellulosiruptor hydrothermalis, Caldicellulosiruptor kristjanssonii, Caldicellulosiruptor kronotskyensis, Caldicellulosiruptor owensenis, and Caldicellulosiruptor lactoaceticus.</title>
        <authorList>
            <person name="Blumer-Schuette S.E."/>
            <person name="Ozdemir I."/>
            <person name="Mistry D."/>
            <person name="Lucas S."/>
            <person name="Lapidus A."/>
            <person name="Cheng J.F."/>
            <person name="Goodwin L.A."/>
            <person name="Pitluck S."/>
            <person name="Land M.L."/>
            <person name="Hauser L.J."/>
            <person name="Woyke T."/>
            <person name="Mikhailova N."/>
            <person name="Pati A."/>
            <person name="Kyrpides N.C."/>
            <person name="Ivanova N."/>
            <person name="Detter J.C."/>
            <person name="Walston-Davenport K."/>
            <person name="Han S."/>
            <person name="Adams M.W."/>
            <person name="Kelly R.M."/>
        </authorList>
    </citation>
    <scope>NUCLEOTIDE SEQUENCE [LARGE SCALE GENOMIC DNA]</scope>
    <source>
        <strain evidence="2">ATCC 700853 / DSM 12137 / I77R1B</strain>
    </source>
</reference>
<accession>E4S9K4</accession>
<evidence type="ECO:0000313" key="2">
    <source>
        <dbReference type="Proteomes" id="UP000009256"/>
    </source>
</evidence>
<reference key="1">
    <citation type="submission" date="2010-11" db="EMBL/GenBank/DDBJ databases">
        <title>Complete sequence of chromosome of Caldicellulosiruptor kristjanssonii 177R1B.</title>
        <authorList>
            <consortium name="US DOE Joint Genome Institute"/>
            <person name="Lucas S."/>
            <person name="Copeland A."/>
            <person name="Lapidus A."/>
            <person name="Cheng J.-F."/>
            <person name="Bruce D."/>
            <person name="Goodwin L."/>
            <person name="Pitluck S."/>
            <person name="Davenport K."/>
            <person name="Detter J.C."/>
            <person name="Han C."/>
            <person name="Tapia R."/>
            <person name="Land M."/>
            <person name="Hauser L."/>
            <person name="Jeffries C."/>
            <person name="Kyrpides N."/>
            <person name="Ivanova N."/>
            <person name="Mikhailova N."/>
            <person name="Blumer-Schuette S.E."/>
            <person name="Kelly R.M."/>
            <person name="Woyke T."/>
        </authorList>
    </citation>
    <scope>NUCLEOTIDE SEQUENCE</scope>
    <source>
        <strain>177R1B</strain>
    </source>
</reference>
<dbReference type="EMBL" id="CP002326">
    <property type="protein sequence ID" value="ADQ40058.1"/>
    <property type="molecule type" value="Genomic_DNA"/>
</dbReference>
<dbReference type="AlphaFoldDB" id="E4S9K4"/>
<protein>
    <submittedName>
        <fullName evidence="1">Uncharacterized protein</fullName>
    </submittedName>
</protein>
<organism evidence="1 2">
    <name type="scientific">Caldicellulosiruptor acetigenus (strain ATCC 700853 / DSM 12137 / I77R1B)</name>
    <name type="common">Caldicellulosiruptor kristjanssonii</name>
    <dbReference type="NCBI Taxonomy" id="632335"/>
    <lineage>
        <taxon>Bacteria</taxon>
        <taxon>Bacillati</taxon>
        <taxon>Bacillota</taxon>
        <taxon>Bacillota incertae sedis</taxon>
        <taxon>Caldicellulosiruptorales</taxon>
        <taxon>Caldicellulosiruptoraceae</taxon>
        <taxon>Caldicellulosiruptor</taxon>
    </lineage>
</organism>